<evidence type="ECO:0000313" key="4">
    <source>
        <dbReference type="EMBL" id="EWM27403.1"/>
    </source>
</evidence>
<feature type="repeat" description="ANK" evidence="3">
    <location>
        <begin position="102"/>
        <end position="134"/>
    </location>
</feature>
<dbReference type="AlphaFoldDB" id="W7TV40"/>
<feature type="repeat" description="ANK" evidence="3">
    <location>
        <begin position="36"/>
        <end position="68"/>
    </location>
</feature>
<keyword evidence="2 3" id="KW-0040">ANK repeat</keyword>
<dbReference type="Pfam" id="PF12796">
    <property type="entry name" value="Ank_2"/>
    <property type="match status" value="1"/>
</dbReference>
<dbReference type="PROSITE" id="PS50088">
    <property type="entry name" value="ANK_REPEAT"/>
    <property type="match status" value="3"/>
</dbReference>
<evidence type="ECO:0000256" key="1">
    <source>
        <dbReference type="ARBA" id="ARBA00022737"/>
    </source>
</evidence>
<protein>
    <submittedName>
        <fullName evidence="4">Ankyrin repeat domain-containing protein 29</fullName>
    </submittedName>
</protein>
<proteinExistence type="predicted"/>
<dbReference type="Gene3D" id="1.25.40.20">
    <property type="entry name" value="Ankyrin repeat-containing domain"/>
    <property type="match status" value="1"/>
</dbReference>
<dbReference type="SMART" id="SM00248">
    <property type="entry name" value="ANK"/>
    <property type="match status" value="5"/>
</dbReference>
<dbReference type="Proteomes" id="UP000019335">
    <property type="component" value="Chromosome 6"/>
</dbReference>
<keyword evidence="5" id="KW-1185">Reference proteome</keyword>
<dbReference type="Pfam" id="PF00023">
    <property type="entry name" value="Ank"/>
    <property type="match status" value="1"/>
</dbReference>
<gene>
    <name evidence="4" type="ORF">Naga_100212g9</name>
</gene>
<feature type="repeat" description="ANK" evidence="3">
    <location>
        <begin position="69"/>
        <end position="101"/>
    </location>
</feature>
<accession>W7TV40</accession>
<dbReference type="PROSITE" id="PS50297">
    <property type="entry name" value="ANK_REP_REGION"/>
    <property type="match status" value="2"/>
</dbReference>
<sequence>MVWHGIHLSAIAKQLPAIRGYLQEDVRLIDLQDDTYGMSPLIWSCVMGHDDVAAWLLARGASVDLVDSGGRSALFYASKIGYLDLVSVLLKHNPDVRKQSTEGMTPLIIACACGHTDVVKALIDHACSLAPLSSKSNACFSSSHSSFASTTVTATSRAAASSLSSSSVQPPAIKEYLDLVTRRGNSAVHCASRFPQILKILLQKGANPTLVNREGHTALEIAMAKNVPASVRVLKKYLQEKESRRARCLYKARAICDASHALRHTYMTGKTRAEKRRKCLSVTPGYLEERIAREAPLPLLLAGSRGENEKSERENGRGRGLSRVVWANRKRSFERQEEGEEPVKALHAQTARCPSVQDPRTQVGHPSIGPLDHLPFPCYHRFLDVGNIFVAGL</sequence>
<dbReference type="SUPFAM" id="SSF48403">
    <property type="entry name" value="Ankyrin repeat"/>
    <property type="match status" value="1"/>
</dbReference>
<dbReference type="InterPro" id="IPR002110">
    <property type="entry name" value="Ankyrin_rpt"/>
</dbReference>
<comment type="caution">
    <text evidence="4">The sequence shown here is derived from an EMBL/GenBank/DDBJ whole genome shotgun (WGS) entry which is preliminary data.</text>
</comment>
<evidence type="ECO:0000256" key="2">
    <source>
        <dbReference type="ARBA" id="ARBA00023043"/>
    </source>
</evidence>
<evidence type="ECO:0000313" key="5">
    <source>
        <dbReference type="Proteomes" id="UP000019335"/>
    </source>
</evidence>
<reference evidence="4 5" key="1">
    <citation type="journal article" date="2014" name="Mol. Plant">
        <title>Chromosome Scale Genome Assembly and Transcriptome Profiling of Nannochloropsis gaditana in Nitrogen Depletion.</title>
        <authorList>
            <person name="Corteggiani Carpinelli E."/>
            <person name="Telatin A."/>
            <person name="Vitulo N."/>
            <person name="Forcato C."/>
            <person name="D'Angelo M."/>
            <person name="Schiavon R."/>
            <person name="Vezzi A."/>
            <person name="Giacometti G.M."/>
            <person name="Morosinotto T."/>
            <person name="Valle G."/>
        </authorList>
    </citation>
    <scope>NUCLEOTIDE SEQUENCE [LARGE SCALE GENOMIC DNA]</scope>
    <source>
        <strain evidence="4 5">B-31</strain>
    </source>
</reference>
<dbReference type="InterPro" id="IPR036770">
    <property type="entry name" value="Ankyrin_rpt-contain_sf"/>
</dbReference>
<organism evidence="4 5">
    <name type="scientific">Nannochloropsis gaditana</name>
    <dbReference type="NCBI Taxonomy" id="72520"/>
    <lineage>
        <taxon>Eukaryota</taxon>
        <taxon>Sar</taxon>
        <taxon>Stramenopiles</taxon>
        <taxon>Ochrophyta</taxon>
        <taxon>Eustigmatophyceae</taxon>
        <taxon>Eustigmatales</taxon>
        <taxon>Monodopsidaceae</taxon>
        <taxon>Nannochloropsis</taxon>
    </lineage>
</organism>
<dbReference type="PANTHER" id="PTHR24198:SF165">
    <property type="entry name" value="ANKYRIN REPEAT-CONTAINING PROTEIN-RELATED"/>
    <property type="match status" value="1"/>
</dbReference>
<keyword evidence="1" id="KW-0677">Repeat</keyword>
<name>W7TV40_9STRA</name>
<dbReference type="OrthoDB" id="92654at2759"/>
<dbReference type="EMBL" id="AZIL01000466">
    <property type="protein sequence ID" value="EWM27403.1"/>
    <property type="molecule type" value="Genomic_DNA"/>
</dbReference>
<evidence type="ECO:0000256" key="3">
    <source>
        <dbReference type="PROSITE-ProRule" id="PRU00023"/>
    </source>
</evidence>
<dbReference type="PANTHER" id="PTHR24198">
    <property type="entry name" value="ANKYRIN REPEAT AND PROTEIN KINASE DOMAIN-CONTAINING PROTEIN"/>
    <property type="match status" value="1"/>
</dbReference>